<dbReference type="Pfam" id="PF02627">
    <property type="entry name" value="CMD"/>
    <property type="match status" value="1"/>
</dbReference>
<dbReference type="Gene3D" id="1.20.1290.10">
    <property type="entry name" value="AhpD-like"/>
    <property type="match status" value="1"/>
</dbReference>
<name>A0A840J5Y9_9PSEU</name>
<evidence type="ECO:0000313" key="2">
    <source>
        <dbReference type="EMBL" id="MBB4689203.1"/>
    </source>
</evidence>
<keyword evidence="3" id="KW-1185">Reference proteome</keyword>
<sequence>MSDTSTAVERQNELRETFIRERGYWNTFWEGLLGLDPDFFQAYLDFSAVPWRKGVLEPKVKELIYTAIDASTTHLYEPGLRQHIRNALGYGATKEEIMEVLELTSVLGIHTCTLGVPVLMEELAAHERQQEPAP</sequence>
<keyword evidence="2" id="KW-0575">Peroxidase</keyword>
<evidence type="ECO:0000259" key="1">
    <source>
        <dbReference type="Pfam" id="PF02627"/>
    </source>
</evidence>
<dbReference type="AlphaFoldDB" id="A0A840J5Y9"/>
<dbReference type="InterPro" id="IPR003779">
    <property type="entry name" value="CMD-like"/>
</dbReference>
<accession>A0A840J5Y9</accession>
<protein>
    <submittedName>
        <fullName evidence="2">Alkylhydroperoxidase/carboxymuconolactone decarboxylase family protein YurZ</fullName>
    </submittedName>
</protein>
<keyword evidence="2" id="KW-0560">Oxidoreductase</keyword>
<dbReference type="RefSeq" id="WP_184783778.1">
    <property type="nucleotide sequence ID" value="NZ_JACHMG010000001.1"/>
</dbReference>
<dbReference type="Proteomes" id="UP000581769">
    <property type="component" value="Unassembled WGS sequence"/>
</dbReference>
<dbReference type="SUPFAM" id="SSF69118">
    <property type="entry name" value="AhpD-like"/>
    <property type="match status" value="1"/>
</dbReference>
<gene>
    <name evidence="2" type="ORF">BJY18_006688</name>
</gene>
<reference evidence="2 3" key="1">
    <citation type="submission" date="2020-08" db="EMBL/GenBank/DDBJ databases">
        <title>Sequencing the genomes of 1000 actinobacteria strains.</title>
        <authorList>
            <person name="Klenk H.-P."/>
        </authorList>
    </citation>
    <scope>NUCLEOTIDE SEQUENCE [LARGE SCALE GENOMIC DNA]</scope>
    <source>
        <strain evidence="2 3">DSM 45859</strain>
    </source>
</reference>
<dbReference type="PANTHER" id="PTHR33930:SF2">
    <property type="entry name" value="BLR3452 PROTEIN"/>
    <property type="match status" value="1"/>
</dbReference>
<feature type="domain" description="Carboxymuconolactone decarboxylase-like" evidence="1">
    <location>
        <begin position="37"/>
        <end position="104"/>
    </location>
</feature>
<evidence type="ECO:0000313" key="3">
    <source>
        <dbReference type="Proteomes" id="UP000581769"/>
    </source>
</evidence>
<dbReference type="InterPro" id="IPR029032">
    <property type="entry name" value="AhpD-like"/>
</dbReference>
<comment type="caution">
    <text evidence="2">The sequence shown here is derived from an EMBL/GenBank/DDBJ whole genome shotgun (WGS) entry which is preliminary data.</text>
</comment>
<dbReference type="PANTHER" id="PTHR33930">
    <property type="entry name" value="ALKYL HYDROPEROXIDE REDUCTASE AHPD"/>
    <property type="match status" value="1"/>
</dbReference>
<proteinExistence type="predicted"/>
<organism evidence="2 3">
    <name type="scientific">Amycolatopsis jiangsuensis</name>
    <dbReference type="NCBI Taxonomy" id="1181879"/>
    <lineage>
        <taxon>Bacteria</taxon>
        <taxon>Bacillati</taxon>
        <taxon>Actinomycetota</taxon>
        <taxon>Actinomycetes</taxon>
        <taxon>Pseudonocardiales</taxon>
        <taxon>Pseudonocardiaceae</taxon>
        <taxon>Amycolatopsis</taxon>
    </lineage>
</organism>
<dbReference type="GO" id="GO:0051920">
    <property type="term" value="F:peroxiredoxin activity"/>
    <property type="evidence" value="ECO:0007669"/>
    <property type="project" value="InterPro"/>
</dbReference>
<dbReference type="EMBL" id="JACHMG010000001">
    <property type="protein sequence ID" value="MBB4689203.1"/>
    <property type="molecule type" value="Genomic_DNA"/>
</dbReference>